<dbReference type="EMBL" id="FCOC02000001">
    <property type="protein sequence ID" value="SAL11714.1"/>
    <property type="molecule type" value="Genomic_DNA"/>
</dbReference>
<feature type="transmembrane region" description="Helical" evidence="2">
    <location>
        <begin position="63"/>
        <end position="85"/>
    </location>
</feature>
<sequence length="114" mass="12569">MDLPVIDWAPALWARFYEIYGAGAAIHLKSASGKIVRFVQTTRASIFMTDDRRHGPKRRNPTFAISILIVVVVLLVIGTLFFNAIREKRDYEHENATPASSTTVPAVPATGASQ</sequence>
<reference evidence="3 4" key="1">
    <citation type="submission" date="2016-01" db="EMBL/GenBank/DDBJ databases">
        <authorList>
            <person name="Oliw E.H."/>
        </authorList>
    </citation>
    <scope>NUCLEOTIDE SEQUENCE [LARGE SCALE GENOMIC DNA]</scope>
    <source>
        <strain evidence="3">LMG 22029</strain>
    </source>
</reference>
<dbReference type="Proteomes" id="UP000054893">
    <property type="component" value="Unassembled WGS sequence"/>
</dbReference>
<evidence type="ECO:0000256" key="2">
    <source>
        <dbReference type="SAM" id="Phobius"/>
    </source>
</evidence>
<dbReference type="AlphaFoldDB" id="A0A158EVZ8"/>
<keyword evidence="2" id="KW-0812">Transmembrane</keyword>
<evidence type="ECO:0000313" key="4">
    <source>
        <dbReference type="Proteomes" id="UP000054893"/>
    </source>
</evidence>
<organism evidence="3 4">
    <name type="scientific">Caballeronia sordidicola</name>
    <name type="common">Burkholderia sordidicola</name>
    <dbReference type="NCBI Taxonomy" id="196367"/>
    <lineage>
        <taxon>Bacteria</taxon>
        <taxon>Pseudomonadati</taxon>
        <taxon>Pseudomonadota</taxon>
        <taxon>Betaproteobacteria</taxon>
        <taxon>Burkholderiales</taxon>
        <taxon>Burkholderiaceae</taxon>
        <taxon>Caballeronia</taxon>
    </lineage>
</organism>
<keyword evidence="2" id="KW-1133">Transmembrane helix</keyword>
<proteinExistence type="predicted"/>
<accession>A0A158EVZ8</accession>
<evidence type="ECO:0000256" key="1">
    <source>
        <dbReference type="SAM" id="MobiDB-lite"/>
    </source>
</evidence>
<name>A0A158EVZ8_CABSO</name>
<keyword evidence="2" id="KW-0472">Membrane</keyword>
<feature type="region of interest" description="Disordered" evidence="1">
    <location>
        <begin position="92"/>
        <end position="114"/>
    </location>
</feature>
<gene>
    <name evidence="3" type="ORF">AWB64_00430</name>
</gene>
<protein>
    <submittedName>
        <fullName evidence="3">Uncharacterized protein</fullName>
    </submittedName>
</protein>
<evidence type="ECO:0000313" key="3">
    <source>
        <dbReference type="EMBL" id="SAL11714.1"/>
    </source>
</evidence>